<name>A0A915YED3_9BACT</name>
<dbReference type="Proteomes" id="UP001060919">
    <property type="component" value="Chromosome"/>
</dbReference>
<protein>
    <recommendedName>
        <fullName evidence="4">Two component regulator propeller</fullName>
    </recommendedName>
</protein>
<evidence type="ECO:0000313" key="3">
    <source>
        <dbReference type="Proteomes" id="UP001060919"/>
    </source>
</evidence>
<keyword evidence="1" id="KW-0597">Phosphoprotein</keyword>
<dbReference type="EMBL" id="AP026867">
    <property type="protein sequence ID" value="BDS11564.1"/>
    <property type="molecule type" value="Genomic_DNA"/>
</dbReference>
<dbReference type="Gene3D" id="2.130.10.10">
    <property type="entry name" value="YVTN repeat-like/Quinoprotein amine dehydrogenase"/>
    <property type="match status" value="2"/>
</dbReference>
<dbReference type="GO" id="GO:0000155">
    <property type="term" value="F:phosphorelay sensor kinase activity"/>
    <property type="evidence" value="ECO:0007669"/>
    <property type="project" value="TreeGrafter"/>
</dbReference>
<dbReference type="AlphaFoldDB" id="A0A915YED3"/>
<evidence type="ECO:0008006" key="4">
    <source>
        <dbReference type="Google" id="ProtNLM"/>
    </source>
</evidence>
<accession>A0A915YED3</accession>
<evidence type="ECO:0000256" key="1">
    <source>
        <dbReference type="ARBA" id="ARBA00022553"/>
    </source>
</evidence>
<dbReference type="RefSeq" id="WP_264792725.1">
    <property type="nucleotide sequence ID" value="NZ_AP026867.1"/>
</dbReference>
<dbReference type="Pfam" id="PF07494">
    <property type="entry name" value="Reg_prop"/>
    <property type="match status" value="5"/>
</dbReference>
<dbReference type="KEGG" id="aup:AsAng_0022780"/>
<keyword evidence="3" id="KW-1185">Reference proteome</keyword>
<dbReference type="SUPFAM" id="SSF63829">
    <property type="entry name" value="Calcium-dependent phosphotriesterase"/>
    <property type="match status" value="1"/>
</dbReference>
<sequence length="355" mass="39718">MIFALKSYSLLILAFIIIACNDPNLKKSDTNTPAPRALNDKITMPKNGFNSGLLDSRRNLWFGSNGGGLYCYNGSTFVQYTEDDGLCNNQLYSIIEDQEHNLWLGTQNGLCNYNRKIFTHISIPFKDTTSSWLDEVYPIINPNAVHSLAQDKENNIWIGTAGGGAYCYDGMHFNAHLSEIGTKQPDSLYHNWIPSIAEDSDGNIWLASMTHGGVSRYDGKIFTQFMPKDGLSDDMVRTIFKDRSGKLWFGFNGNRGSALTFYDGKTFKNLTKEDGLCSTSILAIFEDKKGNIWLGSGRGNLCIYDGESFAEFTSKTGETFSEVFFILSDSDENIWFGGKNGLWQFDGEAVINMME</sequence>
<evidence type="ECO:0000313" key="2">
    <source>
        <dbReference type="EMBL" id="BDS11564.1"/>
    </source>
</evidence>
<reference evidence="2" key="1">
    <citation type="submission" date="2022-09" db="EMBL/GenBank/DDBJ databases">
        <title>Aureispira anguillicida sp. nov., isolated from Leptocephalus of Japanese eel Anguilla japonica.</title>
        <authorList>
            <person name="Yuasa K."/>
            <person name="Mekata T."/>
            <person name="Ikunari K."/>
        </authorList>
    </citation>
    <scope>NUCLEOTIDE SEQUENCE</scope>
    <source>
        <strain evidence="2">EL160426</strain>
    </source>
</reference>
<dbReference type="PROSITE" id="PS51257">
    <property type="entry name" value="PROKAR_LIPOPROTEIN"/>
    <property type="match status" value="1"/>
</dbReference>
<gene>
    <name evidence="2" type="ORF">AsAng_0022780</name>
</gene>
<dbReference type="InterPro" id="IPR015943">
    <property type="entry name" value="WD40/YVTN_repeat-like_dom_sf"/>
</dbReference>
<proteinExistence type="predicted"/>
<organism evidence="2 3">
    <name type="scientific">Aureispira anguillae</name>
    <dbReference type="NCBI Taxonomy" id="2864201"/>
    <lineage>
        <taxon>Bacteria</taxon>
        <taxon>Pseudomonadati</taxon>
        <taxon>Bacteroidota</taxon>
        <taxon>Saprospiria</taxon>
        <taxon>Saprospirales</taxon>
        <taxon>Saprospiraceae</taxon>
        <taxon>Aureispira</taxon>
    </lineage>
</organism>
<dbReference type="PANTHER" id="PTHR43547">
    <property type="entry name" value="TWO-COMPONENT HISTIDINE KINASE"/>
    <property type="match status" value="1"/>
</dbReference>
<dbReference type="InterPro" id="IPR011110">
    <property type="entry name" value="Reg_prop"/>
</dbReference>
<dbReference type="PANTHER" id="PTHR43547:SF2">
    <property type="entry name" value="HYBRID SIGNAL TRANSDUCTION HISTIDINE KINASE C"/>
    <property type="match status" value="1"/>
</dbReference>